<evidence type="ECO:0000256" key="6">
    <source>
        <dbReference type="ARBA" id="ARBA00022737"/>
    </source>
</evidence>
<keyword evidence="3" id="KW-0004">4Fe-4S</keyword>
<dbReference type="NCBIfam" id="TIGR01944">
    <property type="entry name" value="rnfB"/>
    <property type="match status" value="1"/>
</dbReference>
<dbReference type="PANTHER" id="PTHR42859">
    <property type="entry name" value="OXIDOREDUCTASE"/>
    <property type="match status" value="1"/>
</dbReference>
<evidence type="ECO:0000313" key="15">
    <source>
        <dbReference type="Proteomes" id="UP000230463"/>
    </source>
</evidence>
<evidence type="ECO:0000256" key="11">
    <source>
        <dbReference type="ARBA" id="ARBA00023136"/>
    </source>
</evidence>
<evidence type="ECO:0000259" key="12">
    <source>
        <dbReference type="PROSITE" id="PS51379"/>
    </source>
</evidence>
<evidence type="ECO:0000256" key="5">
    <source>
        <dbReference type="ARBA" id="ARBA00022723"/>
    </source>
</evidence>
<evidence type="ECO:0000256" key="1">
    <source>
        <dbReference type="ARBA" id="ARBA00022448"/>
    </source>
</evidence>
<evidence type="ECO:0000256" key="4">
    <source>
        <dbReference type="ARBA" id="ARBA00022519"/>
    </source>
</evidence>
<feature type="domain" description="4Fe-4S ferredoxin-type" evidence="12">
    <location>
        <begin position="106"/>
        <end position="135"/>
    </location>
</feature>
<dbReference type="Gene3D" id="1.10.15.40">
    <property type="entry name" value="Electron transport complex subunit B, putative Fe-S cluster"/>
    <property type="match status" value="1"/>
</dbReference>
<keyword evidence="9" id="KW-0408">Iron</keyword>
<organism evidence="14 15">
    <name type="scientific">Snodgrassella alvi</name>
    <dbReference type="NCBI Taxonomy" id="1196083"/>
    <lineage>
        <taxon>Bacteria</taxon>
        <taxon>Pseudomonadati</taxon>
        <taxon>Pseudomonadota</taxon>
        <taxon>Betaproteobacteria</taxon>
        <taxon>Neisseriales</taxon>
        <taxon>Neisseriaceae</taxon>
        <taxon>Snodgrassella</taxon>
    </lineage>
</organism>
<keyword evidence="2" id="KW-1003">Cell membrane</keyword>
<feature type="domain" description="4Fe-4S" evidence="13">
    <location>
        <begin position="1"/>
        <end position="60"/>
    </location>
</feature>
<keyword evidence="11" id="KW-0472">Membrane</keyword>
<keyword evidence="5" id="KW-0479">Metal-binding</keyword>
<dbReference type="GO" id="GO:0046872">
    <property type="term" value="F:metal ion binding"/>
    <property type="evidence" value="ECO:0007669"/>
    <property type="project" value="UniProtKB-KW"/>
</dbReference>
<evidence type="ECO:0000256" key="2">
    <source>
        <dbReference type="ARBA" id="ARBA00022475"/>
    </source>
</evidence>
<keyword evidence="8" id="KW-0249">Electron transport</keyword>
<dbReference type="PANTHER" id="PTHR42859:SF3">
    <property type="entry name" value="ION-TRANSLOCATING OXIDOREDUCTASE COMPLEX SUBUNIT B"/>
    <property type="match status" value="1"/>
</dbReference>
<feature type="domain" description="4Fe-4S ferredoxin-type" evidence="12">
    <location>
        <begin position="76"/>
        <end position="105"/>
    </location>
</feature>
<dbReference type="InterPro" id="IPR007202">
    <property type="entry name" value="4Fe-4S_dom"/>
</dbReference>
<dbReference type="EMBL" id="MEIU01000057">
    <property type="protein sequence ID" value="PIT59910.1"/>
    <property type="molecule type" value="Genomic_DNA"/>
</dbReference>
<dbReference type="PROSITE" id="PS51379">
    <property type="entry name" value="4FE4S_FER_2"/>
    <property type="match status" value="2"/>
</dbReference>
<comment type="caution">
    <text evidence="14">The sequence shown here is derived from an EMBL/GenBank/DDBJ whole genome shotgun (WGS) entry which is preliminary data.</text>
</comment>
<dbReference type="OrthoDB" id="9789936at2"/>
<evidence type="ECO:0000256" key="7">
    <source>
        <dbReference type="ARBA" id="ARBA00022967"/>
    </source>
</evidence>
<dbReference type="InterPro" id="IPR050294">
    <property type="entry name" value="RnfB_subfamily"/>
</dbReference>
<proteinExistence type="predicted"/>
<evidence type="ECO:0000256" key="3">
    <source>
        <dbReference type="ARBA" id="ARBA00022485"/>
    </source>
</evidence>
<keyword evidence="6" id="KW-0677">Repeat</keyword>
<keyword evidence="1" id="KW-0813">Transport</keyword>
<keyword evidence="7" id="KW-1278">Translocase</keyword>
<dbReference type="PROSITE" id="PS51656">
    <property type="entry name" value="4FE4S"/>
    <property type="match status" value="1"/>
</dbReference>
<dbReference type="GO" id="GO:0009055">
    <property type="term" value="F:electron transfer activity"/>
    <property type="evidence" value="ECO:0007669"/>
    <property type="project" value="InterPro"/>
</dbReference>
<dbReference type="SUPFAM" id="SSF54862">
    <property type="entry name" value="4Fe-4S ferredoxins"/>
    <property type="match status" value="1"/>
</dbReference>
<keyword evidence="4" id="KW-0997">Cell inner membrane</keyword>
<gene>
    <name evidence="14" type="ORF">BHC57_06435</name>
</gene>
<dbReference type="InterPro" id="IPR010207">
    <property type="entry name" value="Elect_transpt_cplx_RnfB/RsxB"/>
</dbReference>
<dbReference type="Proteomes" id="UP000230463">
    <property type="component" value="Unassembled WGS sequence"/>
</dbReference>
<dbReference type="Pfam" id="PF14697">
    <property type="entry name" value="Fer4_21"/>
    <property type="match status" value="1"/>
</dbReference>
<keyword evidence="10" id="KW-0411">Iron-sulfur</keyword>
<sequence length="281" mass="31214">MMSIASEHIDRLLPQTQCRQCGYQGCSPYAQALSRGEAAINLCTPGGITVIRDLAQLLNVPVLPPADPLKSEQPKAIAVIDESECIGCTACIKACPVDAILGATKQMHTVITSECSGCELCIAPCPVDCIRMQPVHDHWLPQARLVADNQQDERFAAAAQANKRFQHRTARLQRLQHLKKQQQHAYQQKATITATPATAKSAANINPAALIAKAMAKAQTQQLQRRVPDNQDSFQQQQIAKAQEQASYRRAMRDFQYGNEQQKADALEWLRLHKQQRESQQ</sequence>
<evidence type="ECO:0000256" key="8">
    <source>
        <dbReference type="ARBA" id="ARBA00022982"/>
    </source>
</evidence>
<reference evidence="14 15" key="1">
    <citation type="journal article" date="2017" name="MBio">
        <title>Type VI secretion-mediated competition in the bee gut microbiome.</title>
        <authorList>
            <person name="Steele M.I."/>
            <person name="Kwong W.K."/>
            <person name="Powell J.E."/>
            <person name="Whiteley M."/>
            <person name="Moran N.A."/>
        </authorList>
    </citation>
    <scope>NUCLEOTIDE SEQUENCE [LARGE SCALE GENOMIC DNA]</scope>
    <source>
        <strain evidence="14 15">HK3</strain>
    </source>
</reference>
<evidence type="ECO:0000259" key="13">
    <source>
        <dbReference type="PROSITE" id="PS51656"/>
    </source>
</evidence>
<dbReference type="GO" id="GO:0051539">
    <property type="term" value="F:4 iron, 4 sulfur cluster binding"/>
    <property type="evidence" value="ECO:0007669"/>
    <property type="project" value="UniProtKB-KW"/>
</dbReference>
<accession>A0A855FZZ1</accession>
<protein>
    <submittedName>
        <fullName evidence="14">Ferredoxin</fullName>
    </submittedName>
</protein>
<evidence type="ECO:0000256" key="10">
    <source>
        <dbReference type="ARBA" id="ARBA00023014"/>
    </source>
</evidence>
<dbReference type="AlphaFoldDB" id="A0A855FZZ1"/>
<name>A0A855FZZ1_9NEIS</name>
<evidence type="ECO:0000313" key="14">
    <source>
        <dbReference type="EMBL" id="PIT59910.1"/>
    </source>
</evidence>
<dbReference type="InterPro" id="IPR017896">
    <property type="entry name" value="4Fe4S_Fe-S-bd"/>
</dbReference>
<dbReference type="Gene3D" id="3.30.70.20">
    <property type="match status" value="1"/>
</dbReference>
<dbReference type="Pfam" id="PF04060">
    <property type="entry name" value="FeS"/>
    <property type="match status" value="1"/>
</dbReference>
<evidence type="ECO:0000256" key="9">
    <source>
        <dbReference type="ARBA" id="ARBA00023004"/>
    </source>
</evidence>
<dbReference type="InterPro" id="IPR017900">
    <property type="entry name" value="4Fe4S_Fe_S_CS"/>
</dbReference>
<dbReference type="PROSITE" id="PS00198">
    <property type="entry name" value="4FE4S_FER_1"/>
    <property type="match status" value="2"/>
</dbReference>